<feature type="transmembrane region" description="Helical" evidence="1">
    <location>
        <begin position="88"/>
        <end position="106"/>
    </location>
</feature>
<dbReference type="EMBL" id="FNKP01000002">
    <property type="protein sequence ID" value="SDR24208.1"/>
    <property type="molecule type" value="Genomic_DNA"/>
</dbReference>
<evidence type="ECO:0000313" key="2">
    <source>
        <dbReference type="EMBL" id="SDR24208.1"/>
    </source>
</evidence>
<evidence type="ECO:0000256" key="1">
    <source>
        <dbReference type="SAM" id="Phobius"/>
    </source>
</evidence>
<gene>
    <name evidence="2" type="ORF">SAMN05443245_3850</name>
</gene>
<accession>A0A1H1HGA4</accession>
<dbReference type="Pfam" id="PF14897">
    <property type="entry name" value="EpsG"/>
    <property type="match status" value="1"/>
</dbReference>
<keyword evidence="1" id="KW-1133">Transmembrane helix</keyword>
<dbReference type="InterPro" id="IPR049458">
    <property type="entry name" value="EpsG-like"/>
</dbReference>
<dbReference type="RefSeq" id="WP_074767623.1">
    <property type="nucleotide sequence ID" value="NZ_FNKP01000002.1"/>
</dbReference>
<feature type="transmembrane region" description="Helical" evidence="1">
    <location>
        <begin position="219"/>
        <end position="242"/>
    </location>
</feature>
<feature type="transmembrane region" description="Helical" evidence="1">
    <location>
        <begin position="65"/>
        <end position="83"/>
    </location>
</feature>
<keyword evidence="3" id="KW-1185">Reference proteome</keyword>
<protein>
    <submittedName>
        <fullName evidence="2">EpsG family protein</fullName>
    </submittedName>
</protein>
<feature type="transmembrane region" description="Helical" evidence="1">
    <location>
        <begin position="187"/>
        <end position="207"/>
    </location>
</feature>
<feature type="transmembrane region" description="Helical" evidence="1">
    <location>
        <begin position="248"/>
        <end position="267"/>
    </location>
</feature>
<feature type="transmembrane region" description="Helical" evidence="1">
    <location>
        <begin position="299"/>
        <end position="316"/>
    </location>
</feature>
<feature type="transmembrane region" description="Helical" evidence="1">
    <location>
        <begin position="156"/>
        <end position="181"/>
    </location>
</feature>
<organism evidence="2 3">
    <name type="scientific">Paraburkholderia fungorum</name>
    <dbReference type="NCBI Taxonomy" id="134537"/>
    <lineage>
        <taxon>Bacteria</taxon>
        <taxon>Pseudomonadati</taxon>
        <taxon>Pseudomonadota</taxon>
        <taxon>Betaproteobacteria</taxon>
        <taxon>Burkholderiales</taxon>
        <taxon>Burkholderiaceae</taxon>
        <taxon>Paraburkholderia</taxon>
    </lineage>
</organism>
<feature type="transmembrane region" description="Helical" evidence="1">
    <location>
        <begin position="112"/>
        <end position="144"/>
    </location>
</feature>
<dbReference type="OrthoDB" id="9061203at2"/>
<dbReference type="AlphaFoldDB" id="A0A1H1HGA4"/>
<keyword evidence="1" id="KW-0472">Membrane</keyword>
<sequence>MIYYLVPLSIFYFGIALSVSYGGTSKAVLFITSMPLILLVCLRGHAGTDTASYYSAFTNPDSFRVYGGEPLFGLLAAFLWDIWADPRFVVNGISLATAVLLIWGIAGTRYGAWFGGLLLVPAMFFELTMNLMRFGLASSIFLLATQVPMNRKPVRYLILAIVATGMHFSAALLFILFVAITQRPQRVWVVLLMILAVAGTLVMPGYLENKGDMYEEMVAPSVTSGLALLMMQALMIGAILRFRRDFDIPNVGLGLCALVALGAYATTQFTYAGIRFQMIGVYLLAVVMLRQYAPASGRVSHGLAMWLLVIGLLGLAGRLHNMVDEAGQGRSPFLPYRTMPALQDYY</sequence>
<reference evidence="3" key="1">
    <citation type="submission" date="2016-10" db="EMBL/GenBank/DDBJ databases">
        <authorList>
            <person name="Varghese N."/>
            <person name="Submissions S."/>
        </authorList>
    </citation>
    <scope>NUCLEOTIDE SEQUENCE [LARGE SCALE GENOMIC DNA]</scope>
    <source>
        <strain evidence="3">GAS106B</strain>
    </source>
</reference>
<dbReference type="Proteomes" id="UP000183487">
    <property type="component" value="Unassembled WGS sequence"/>
</dbReference>
<name>A0A1H1HGA4_9BURK</name>
<evidence type="ECO:0000313" key="3">
    <source>
        <dbReference type="Proteomes" id="UP000183487"/>
    </source>
</evidence>
<keyword evidence="1" id="KW-0812">Transmembrane</keyword>
<proteinExistence type="predicted"/>
<feature type="transmembrane region" description="Helical" evidence="1">
    <location>
        <begin position="27"/>
        <end position="45"/>
    </location>
</feature>